<evidence type="ECO:0000256" key="1">
    <source>
        <dbReference type="SAM" id="SignalP"/>
    </source>
</evidence>
<evidence type="ECO:0000313" key="2">
    <source>
        <dbReference type="Proteomes" id="UP000515163"/>
    </source>
</evidence>
<dbReference type="GeneID" id="116307537"/>
<feature type="chain" id="PRO_5028340785" evidence="1">
    <location>
        <begin position="25"/>
        <end position="213"/>
    </location>
</feature>
<dbReference type="RefSeq" id="XP_031573672.1">
    <property type="nucleotide sequence ID" value="XM_031717812.1"/>
</dbReference>
<dbReference type="InParanoid" id="A0A6P8J269"/>
<accession>A0A6P8J269</accession>
<feature type="signal peptide" evidence="1">
    <location>
        <begin position="1"/>
        <end position="24"/>
    </location>
</feature>
<dbReference type="AlphaFoldDB" id="A0A6P8J269"/>
<keyword evidence="1" id="KW-0732">Signal</keyword>
<sequence length="213" mass="24239">MDRVYTIGICLVAVLALGSRRCNAVQSCEDKALKECVVQYASGFADPKYQKLDDLKLHCLLDKKLAICANKYLNQFSSSAFLGLAKAALSYVVFEKKLKVCRLYKYKRLAKKLDRVSGDKKADRIWRKRIDRLLHPSKIPKCAKQVDKECVREYAKRMRKNPNLCENIPFKSKCLLEGTKTCKATILTDLLDVFPYEANKVLAVFCQKAQDSG</sequence>
<dbReference type="KEGG" id="aten:116307537"/>
<proteinExistence type="predicted"/>
<gene>
    <name evidence="3" type="primary">LOC116307537</name>
</gene>
<keyword evidence="2" id="KW-1185">Reference proteome</keyword>
<evidence type="ECO:0000313" key="3">
    <source>
        <dbReference type="RefSeq" id="XP_031573672.1"/>
    </source>
</evidence>
<dbReference type="OrthoDB" id="10491738at2759"/>
<reference evidence="3" key="1">
    <citation type="submission" date="2025-08" db="UniProtKB">
        <authorList>
            <consortium name="RefSeq"/>
        </authorList>
    </citation>
    <scope>IDENTIFICATION</scope>
    <source>
        <tissue evidence="3">Tentacle</tissue>
    </source>
</reference>
<name>A0A6P8J269_ACTTE</name>
<organism evidence="2 3">
    <name type="scientific">Actinia tenebrosa</name>
    <name type="common">Australian red waratah sea anemone</name>
    <dbReference type="NCBI Taxonomy" id="6105"/>
    <lineage>
        <taxon>Eukaryota</taxon>
        <taxon>Metazoa</taxon>
        <taxon>Cnidaria</taxon>
        <taxon>Anthozoa</taxon>
        <taxon>Hexacorallia</taxon>
        <taxon>Actiniaria</taxon>
        <taxon>Actiniidae</taxon>
        <taxon>Actinia</taxon>
    </lineage>
</organism>
<protein>
    <submittedName>
        <fullName evidence="3">Uncharacterized protein LOC116307537</fullName>
    </submittedName>
</protein>
<dbReference type="Proteomes" id="UP000515163">
    <property type="component" value="Unplaced"/>
</dbReference>